<accession>A0A7J7FGZ0</accession>
<dbReference type="EMBL" id="JACDTQ010000582">
    <property type="protein sequence ID" value="KAF5927211.1"/>
    <property type="molecule type" value="Genomic_DNA"/>
</dbReference>
<keyword evidence="4" id="KW-1185">Reference proteome</keyword>
<comment type="caution">
    <text evidence="3">The sequence shown here is derived from an EMBL/GenBank/DDBJ whole genome shotgun (WGS) entry which is preliminary data.</text>
</comment>
<dbReference type="SUPFAM" id="SSF48366">
    <property type="entry name" value="Ras GEF"/>
    <property type="match status" value="1"/>
</dbReference>
<sequence>MGVRASKDIQILKLSSWLLGSVFTELPTGHGMGGDPWGPLIHVPADDKDAPHHQQCPVLAQGVHVALRVVPHLLQVLHIIMNSRDAFTQKAMGLCCYGENSSAMNRNVTHKVWTVQASKLENDPTYVHTFLCTHRAFATTKLVLDLLFKRPVSARMAILEEEKSGTHLCTTRSRRYKSPGPHRGALGGQCRRKGQSSDPAVHLSILRTISCILGTWQDQYSEDVFQSPEFPCLKMLLAYLGLSMPGSLEHLEATQAETEGEEDLGWVMWVCGGDGAGPHRAEPPDPGLGPGAVKWFRSLSPWTTVWEDFLGVGSWTVTSVIGLRVFLCLRGTCRGSHVDDVFFSWIYSRNSRSRSRTTSRTSASSNCSARYSSEPQIHIQSPRRLNTQFSFNLKT</sequence>
<dbReference type="PANTHER" id="PTHR46793:SF3">
    <property type="entry name" value="RIKEN CDNA 4930596D02 GENE"/>
    <property type="match status" value="1"/>
</dbReference>
<name>A0A7J7FGZ0_DICBM</name>
<dbReference type="AlphaFoldDB" id="A0A7J7FGZ0"/>
<proteinExistence type="predicted"/>
<evidence type="ECO:0000256" key="1">
    <source>
        <dbReference type="SAM" id="MobiDB-lite"/>
    </source>
</evidence>
<evidence type="ECO:0000313" key="3">
    <source>
        <dbReference type="EMBL" id="KAF5927211.1"/>
    </source>
</evidence>
<gene>
    <name evidence="3" type="ORF">HPG69_017686</name>
</gene>
<dbReference type="Proteomes" id="UP000551758">
    <property type="component" value="Unassembled WGS sequence"/>
</dbReference>
<dbReference type="Gene3D" id="1.20.870.10">
    <property type="entry name" value="Son of sevenless (SoS) protein Chain: S domain 1"/>
    <property type="match status" value="1"/>
</dbReference>
<feature type="domain" description="N-terminal Ras-GEF" evidence="2">
    <location>
        <begin position="122"/>
        <end position="235"/>
    </location>
</feature>
<organism evidence="3 4">
    <name type="scientific">Diceros bicornis minor</name>
    <name type="common">South-central black rhinoceros</name>
    <dbReference type="NCBI Taxonomy" id="77932"/>
    <lineage>
        <taxon>Eukaryota</taxon>
        <taxon>Metazoa</taxon>
        <taxon>Chordata</taxon>
        <taxon>Craniata</taxon>
        <taxon>Vertebrata</taxon>
        <taxon>Euteleostomi</taxon>
        <taxon>Mammalia</taxon>
        <taxon>Eutheria</taxon>
        <taxon>Laurasiatheria</taxon>
        <taxon>Perissodactyla</taxon>
        <taxon>Rhinocerotidae</taxon>
        <taxon>Diceros</taxon>
    </lineage>
</organism>
<protein>
    <recommendedName>
        <fullName evidence="2">N-terminal Ras-GEF domain-containing protein</fullName>
    </recommendedName>
</protein>
<feature type="region of interest" description="Disordered" evidence="1">
    <location>
        <begin position="172"/>
        <end position="193"/>
    </location>
</feature>
<reference evidence="3 4" key="1">
    <citation type="journal article" date="2020" name="Mol. Biol. Evol.">
        <title>Interspecific Gene Flow and the Evolution of Specialization in Black and White Rhinoceros.</title>
        <authorList>
            <person name="Moodley Y."/>
            <person name="Westbury M.V."/>
            <person name="Russo I.M."/>
            <person name="Gopalakrishnan S."/>
            <person name="Rakotoarivelo A."/>
            <person name="Olsen R.A."/>
            <person name="Prost S."/>
            <person name="Tunstall T."/>
            <person name="Ryder O.A."/>
            <person name="Dalen L."/>
            <person name="Bruford M.W."/>
        </authorList>
    </citation>
    <scope>NUCLEOTIDE SEQUENCE [LARGE SCALE GENOMIC DNA]</scope>
    <source>
        <strain evidence="3">SBR-YM</strain>
        <tissue evidence="3">Skin</tissue>
    </source>
</reference>
<evidence type="ECO:0000259" key="2">
    <source>
        <dbReference type="Pfam" id="PF00618"/>
    </source>
</evidence>
<dbReference type="Pfam" id="PF00618">
    <property type="entry name" value="RasGEF_N"/>
    <property type="match status" value="1"/>
</dbReference>
<feature type="compositionally biased region" description="Low complexity" evidence="1">
    <location>
        <begin position="358"/>
        <end position="373"/>
    </location>
</feature>
<dbReference type="PANTHER" id="PTHR46793">
    <property type="entry name" value="1700018F24RIK PROTEIN-RELATED-RELATED"/>
    <property type="match status" value="1"/>
</dbReference>
<feature type="region of interest" description="Disordered" evidence="1">
    <location>
        <begin position="356"/>
        <end position="377"/>
    </location>
</feature>
<dbReference type="InterPro" id="IPR023578">
    <property type="entry name" value="Ras_GEF_dom_sf"/>
</dbReference>
<dbReference type="InterPro" id="IPR000651">
    <property type="entry name" value="Ras-like_Gua-exchang_fac_N"/>
</dbReference>
<evidence type="ECO:0000313" key="4">
    <source>
        <dbReference type="Proteomes" id="UP000551758"/>
    </source>
</evidence>